<evidence type="ECO:0000313" key="1">
    <source>
        <dbReference type="EMBL" id="MCY9599819.1"/>
    </source>
</evidence>
<dbReference type="Proteomes" id="UP001527202">
    <property type="component" value="Unassembled WGS sequence"/>
</dbReference>
<dbReference type="EMBL" id="JAMDMJ010000055">
    <property type="protein sequence ID" value="MCY9599819.1"/>
    <property type="molecule type" value="Genomic_DNA"/>
</dbReference>
<evidence type="ECO:0000313" key="2">
    <source>
        <dbReference type="EMBL" id="QAV18904.1"/>
    </source>
</evidence>
<accession>A0A410WX06</accession>
<keyword evidence="4" id="KW-1185">Reference proteome</keyword>
<protein>
    <submittedName>
        <fullName evidence="2">Uncharacterized protein</fullName>
    </submittedName>
</protein>
<sequence>MKLVNADNTYAIIRGLRLNNRFTIGFGWSRNKGDWWWKDSPQNVRLFDIRKTMGNEITKYGIYIARLSMVLMKKSGGGRSEYE</sequence>
<dbReference type="GeneID" id="95376113"/>
<organism evidence="2 3">
    <name type="scientific">Paenibacillus chitinolyticus</name>
    <dbReference type="NCBI Taxonomy" id="79263"/>
    <lineage>
        <taxon>Bacteria</taxon>
        <taxon>Bacillati</taxon>
        <taxon>Bacillota</taxon>
        <taxon>Bacilli</taxon>
        <taxon>Bacillales</taxon>
        <taxon>Paenibacillaceae</taxon>
        <taxon>Paenibacillus</taxon>
    </lineage>
</organism>
<dbReference type="KEGG" id="pchi:PC41400_14950"/>
<proteinExistence type="predicted"/>
<dbReference type="AlphaFoldDB" id="A0A410WX06"/>
<evidence type="ECO:0000313" key="3">
    <source>
        <dbReference type="Proteomes" id="UP000288943"/>
    </source>
</evidence>
<dbReference type="RefSeq" id="WP_042227582.1">
    <property type="nucleotide sequence ID" value="NZ_CP026520.1"/>
</dbReference>
<evidence type="ECO:0000313" key="4">
    <source>
        <dbReference type="Proteomes" id="UP001527202"/>
    </source>
</evidence>
<dbReference type="Proteomes" id="UP000288943">
    <property type="component" value="Chromosome"/>
</dbReference>
<reference evidence="1 4" key="2">
    <citation type="submission" date="2022-05" db="EMBL/GenBank/DDBJ databases">
        <title>Genome Sequencing of Bee-Associated Microbes.</title>
        <authorList>
            <person name="Dunlap C."/>
        </authorList>
    </citation>
    <scope>NUCLEOTIDE SEQUENCE [LARGE SCALE GENOMIC DNA]</scope>
    <source>
        <strain evidence="1 4">NRRL B-23120</strain>
    </source>
</reference>
<name>A0A410WX06_9BACL</name>
<gene>
    <name evidence="1" type="ORF">M5X16_29140</name>
    <name evidence="2" type="ORF">PC41400_14950</name>
</gene>
<dbReference type="EMBL" id="CP026520">
    <property type="protein sequence ID" value="QAV18904.1"/>
    <property type="molecule type" value="Genomic_DNA"/>
</dbReference>
<reference evidence="2 3" key="1">
    <citation type="submission" date="2018-01" db="EMBL/GenBank/DDBJ databases">
        <title>The whole genome sequencing and assembly of Paenibacillus chitinolyticus KCCM 41400 strain.</title>
        <authorList>
            <person name="Kim J.-Y."/>
            <person name="Park M.-K."/>
            <person name="Lee Y.-J."/>
            <person name="Yi H."/>
            <person name="Bahn Y.-S."/>
            <person name="Kim J.F."/>
            <person name="Lee D.-W."/>
        </authorList>
    </citation>
    <scope>NUCLEOTIDE SEQUENCE [LARGE SCALE GENOMIC DNA]</scope>
    <source>
        <strain evidence="2 3">KCCM 41400</strain>
    </source>
</reference>